<gene>
    <name evidence="1" type="ORF">OFUS_LOCUS13301</name>
</gene>
<dbReference type="OrthoDB" id="6516201at2759"/>
<comment type="caution">
    <text evidence="1">The sequence shown here is derived from an EMBL/GenBank/DDBJ whole genome shotgun (WGS) entry which is preliminary data.</text>
</comment>
<reference evidence="1" key="1">
    <citation type="submission" date="2022-03" db="EMBL/GenBank/DDBJ databases">
        <authorList>
            <person name="Martin C."/>
        </authorList>
    </citation>
    <scope>NUCLEOTIDE SEQUENCE</scope>
</reference>
<dbReference type="PROSITE" id="PS01208">
    <property type="entry name" value="VWFC_1"/>
    <property type="match status" value="1"/>
</dbReference>
<name>A0A8J1V1Z7_OWEFU</name>
<dbReference type="PANTHER" id="PTHR46439">
    <property type="entry name" value="CYSTEINE-RICH MOTOR NEURON 1 PROTEIN"/>
    <property type="match status" value="1"/>
</dbReference>
<dbReference type="InterPro" id="IPR001304">
    <property type="entry name" value="C-type_lectin-like"/>
</dbReference>
<dbReference type="Gene3D" id="3.10.100.10">
    <property type="entry name" value="Mannose-Binding Protein A, subunit A"/>
    <property type="match status" value="1"/>
</dbReference>
<organism evidence="1 2">
    <name type="scientific">Owenia fusiformis</name>
    <name type="common">Polychaete worm</name>
    <dbReference type="NCBI Taxonomy" id="6347"/>
    <lineage>
        <taxon>Eukaryota</taxon>
        <taxon>Metazoa</taxon>
        <taxon>Spiralia</taxon>
        <taxon>Lophotrochozoa</taxon>
        <taxon>Annelida</taxon>
        <taxon>Polychaeta</taxon>
        <taxon>Sedentaria</taxon>
        <taxon>Canalipalpata</taxon>
        <taxon>Sabellida</taxon>
        <taxon>Oweniida</taxon>
        <taxon>Oweniidae</taxon>
        <taxon>Owenia</taxon>
    </lineage>
</organism>
<dbReference type="SUPFAM" id="SSF57603">
    <property type="entry name" value="FnI-like domain"/>
    <property type="match status" value="2"/>
</dbReference>
<dbReference type="GO" id="GO:0005886">
    <property type="term" value="C:plasma membrane"/>
    <property type="evidence" value="ECO:0007669"/>
    <property type="project" value="TreeGrafter"/>
</dbReference>
<dbReference type="PROSITE" id="PS50184">
    <property type="entry name" value="VWFC_2"/>
    <property type="match status" value="2"/>
</dbReference>
<dbReference type="SMART" id="SM00289">
    <property type="entry name" value="WR1"/>
    <property type="match status" value="1"/>
</dbReference>
<dbReference type="SMART" id="SM00034">
    <property type="entry name" value="CLECT"/>
    <property type="match status" value="1"/>
</dbReference>
<dbReference type="PROSITE" id="PS50041">
    <property type="entry name" value="C_TYPE_LECTIN_2"/>
    <property type="match status" value="1"/>
</dbReference>
<dbReference type="EMBL" id="CAIIXF020000006">
    <property type="protein sequence ID" value="CAH1787653.1"/>
    <property type="molecule type" value="Genomic_DNA"/>
</dbReference>
<dbReference type="PANTHER" id="PTHR46439:SF1">
    <property type="entry name" value="CYSTEINE-RICH MOTOR NEURON 1 PROTEIN"/>
    <property type="match status" value="1"/>
</dbReference>
<dbReference type="SUPFAM" id="SSF56436">
    <property type="entry name" value="C-type lectin-like"/>
    <property type="match status" value="1"/>
</dbReference>
<dbReference type="Gene3D" id="6.20.200.20">
    <property type="match status" value="1"/>
</dbReference>
<dbReference type="Proteomes" id="UP000749559">
    <property type="component" value="Unassembled WGS sequence"/>
</dbReference>
<protein>
    <submittedName>
        <fullName evidence="1">Uncharacterized protein</fullName>
    </submittedName>
</protein>
<keyword evidence="2" id="KW-1185">Reference proteome</keyword>
<evidence type="ECO:0000313" key="2">
    <source>
        <dbReference type="Proteomes" id="UP000749559"/>
    </source>
</evidence>
<dbReference type="Pfam" id="PF23334">
    <property type="entry name" value="VWC2L_2nd"/>
    <property type="match status" value="2"/>
</dbReference>
<dbReference type="Gene3D" id="2.10.70.10">
    <property type="entry name" value="Complement Module, domain 1"/>
    <property type="match status" value="1"/>
</dbReference>
<dbReference type="InterPro" id="IPR001007">
    <property type="entry name" value="VWF_dom"/>
</dbReference>
<proteinExistence type="predicted"/>
<dbReference type="AlphaFoldDB" id="A0A8J1V1Z7"/>
<evidence type="ECO:0000313" key="1">
    <source>
        <dbReference type="EMBL" id="CAH1787653.1"/>
    </source>
</evidence>
<dbReference type="InterPro" id="IPR016186">
    <property type="entry name" value="C-type_lectin-like/link_sf"/>
</dbReference>
<dbReference type="SMART" id="SM00214">
    <property type="entry name" value="VWC"/>
    <property type="match status" value="2"/>
</dbReference>
<dbReference type="InterPro" id="IPR052624">
    <property type="entry name" value="CRIM1"/>
</dbReference>
<dbReference type="InterPro" id="IPR006150">
    <property type="entry name" value="Cys_repeat_1"/>
</dbReference>
<sequence>MSVALRALLFLVCLHLVLGQEFQCPLGKSPMTRRGRLIRCSAVRACPRNSICYQGDTMISLCCRTGSPSEGCVYNNKAYSYGTSFVDVRDSCNTCTCQPGGTICQADCPQLKCKDPIRLEGECCPVCPELPKGCTHDGVTYVIGESFKPDACTDCTCEDGFDPIGLYGGATCMVMSCPAVVCERPEKEPSQCCPVCPELVVQPDGCPAGWDSHRGVCYQYVENETKVTSDVANVFCSQKHERATLAAIPDVTSYEFIADTYLTEFNFPWVDSEHSEYKGWAKHNPRRDEECSVMYQRKLFSQPCDFIRSAFVCAFTI</sequence>
<dbReference type="InterPro" id="IPR016187">
    <property type="entry name" value="CTDL_fold"/>
</dbReference>
<accession>A0A8J1V1Z7</accession>